<organism evidence="1 2">
    <name type="scientific">Trifolium medium</name>
    <dbReference type="NCBI Taxonomy" id="97028"/>
    <lineage>
        <taxon>Eukaryota</taxon>
        <taxon>Viridiplantae</taxon>
        <taxon>Streptophyta</taxon>
        <taxon>Embryophyta</taxon>
        <taxon>Tracheophyta</taxon>
        <taxon>Spermatophyta</taxon>
        <taxon>Magnoliopsida</taxon>
        <taxon>eudicotyledons</taxon>
        <taxon>Gunneridae</taxon>
        <taxon>Pentapetalae</taxon>
        <taxon>rosids</taxon>
        <taxon>fabids</taxon>
        <taxon>Fabales</taxon>
        <taxon>Fabaceae</taxon>
        <taxon>Papilionoideae</taxon>
        <taxon>50 kb inversion clade</taxon>
        <taxon>NPAAA clade</taxon>
        <taxon>Hologalegina</taxon>
        <taxon>IRL clade</taxon>
        <taxon>Trifolieae</taxon>
        <taxon>Trifolium</taxon>
    </lineage>
</organism>
<accession>A0A392T9D7</accession>
<dbReference type="Proteomes" id="UP000265520">
    <property type="component" value="Unassembled WGS sequence"/>
</dbReference>
<evidence type="ECO:0000313" key="1">
    <source>
        <dbReference type="EMBL" id="MCI57638.1"/>
    </source>
</evidence>
<sequence length="85" mass="8977">VIAQQQKKVFVQTKDNRKEAPRPGVVGSTIPTKVVDAEVTVVNNAVIGEKNDGIVAQKVIEVVATATDVEVLVDNNADIGDLAPE</sequence>
<proteinExistence type="predicted"/>
<feature type="non-terminal residue" evidence="1">
    <location>
        <position position="1"/>
    </location>
</feature>
<dbReference type="EMBL" id="LXQA010532542">
    <property type="protein sequence ID" value="MCI57638.1"/>
    <property type="molecule type" value="Genomic_DNA"/>
</dbReference>
<evidence type="ECO:0000313" key="2">
    <source>
        <dbReference type="Proteomes" id="UP000265520"/>
    </source>
</evidence>
<feature type="non-terminal residue" evidence="1">
    <location>
        <position position="85"/>
    </location>
</feature>
<keyword evidence="2" id="KW-1185">Reference proteome</keyword>
<name>A0A392T9D7_9FABA</name>
<reference evidence="1 2" key="1">
    <citation type="journal article" date="2018" name="Front. Plant Sci.">
        <title>Red Clover (Trifolium pratense) and Zigzag Clover (T. medium) - A Picture of Genomic Similarities and Differences.</title>
        <authorList>
            <person name="Dluhosova J."/>
            <person name="Istvanek J."/>
            <person name="Nedelnik J."/>
            <person name="Repkova J."/>
        </authorList>
    </citation>
    <scope>NUCLEOTIDE SEQUENCE [LARGE SCALE GENOMIC DNA]</scope>
    <source>
        <strain evidence="2">cv. 10/8</strain>
        <tissue evidence="1">Leaf</tissue>
    </source>
</reference>
<protein>
    <submittedName>
        <fullName evidence="1">Uncharacterized protein</fullName>
    </submittedName>
</protein>
<dbReference type="AlphaFoldDB" id="A0A392T9D7"/>
<comment type="caution">
    <text evidence="1">The sequence shown here is derived from an EMBL/GenBank/DDBJ whole genome shotgun (WGS) entry which is preliminary data.</text>
</comment>